<dbReference type="SUPFAM" id="SSF53187">
    <property type="entry name" value="Zn-dependent exopeptidases"/>
    <property type="match status" value="1"/>
</dbReference>
<sequence>MRLAPSVEIDLDAGGKAFGRVVFPLEAPWNGRHEIVLPACVIGHGKGPTVALWGGNHGDEYEGPLVLGQMARELDPEAVEGRLIILPSINPPAVLAGQRVSAIDGKNMNRVWPGDPEGTITERIVSWLDTELLSRADVLMDLHTGGNAMDIVPMSMCHHSDDLAFRDRIRAAQLAYNAPLSVELRLPPDRPTASGRAHDRGILVVGSESGGGHPARPESLCVCHDGVRNTLAFLEVLPPPVPLRARAVTRLTRKWGFQAEMATERPGMFVPYRGLWDEVVAGEPAGRFVPLDDPFATPETLRFPASGLIAARRASSGVQPGDVLYWIVADVSGEPRRAIDGAGAGA</sequence>
<dbReference type="InterPro" id="IPR043795">
    <property type="entry name" value="N-alpha-Ac-DABA-like"/>
</dbReference>
<organism evidence="6 7">
    <name type="scientific">Alsobacter ponti</name>
    <dbReference type="NCBI Taxonomy" id="2962936"/>
    <lineage>
        <taxon>Bacteria</taxon>
        <taxon>Pseudomonadati</taxon>
        <taxon>Pseudomonadota</taxon>
        <taxon>Alphaproteobacteria</taxon>
        <taxon>Hyphomicrobiales</taxon>
        <taxon>Alsobacteraceae</taxon>
        <taxon>Alsobacter</taxon>
    </lineage>
</organism>
<comment type="cofactor">
    <cofactor evidence="1">
        <name>Zn(2+)</name>
        <dbReference type="ChEBI" id="CHEBI:29105"/>
    </cofactor>
</comment>
<keyword evidence="7" id="KW-1185">Reference proteome</keyword>
<dbReference type="Gene3D" id="3.40.630.10">
    <property type="entry name" value="Zn peptidases"/>
    <property type="match status" value="1"/>
</dbReference>
<name>A0ABT1L7N2_9HYPH</name>
<evidence type="ECO:0000256" key="3">
    <source>
        <dbReference type="ARBA" id="ARBA00022801"/>
    </source>
</evidence>
<dbReference type="PANTHER" id="PTHR37326">
    <property type="entry name" value="BLL3975 PROTEIN"/>
    <property type="match status" value="1"/>
</dbReference>
<protein>
    <submittedName>
        <fullName evidence="6">Succinylglutamate desuccinylase/aspartoacylase family protein</fullName>
    </submittedName>
</protein>
<dbReference type="InterPro" id="IPR053138">
    <property type="entry name" value="N-alpha-Ac-DABA_deacetylase"/>
</dbReference>
<keyword evidence="2" id="KW-0479">Metal-binding</keyword>
<evidence type="ECO:0000256" key="4">
    <source>
        <dbReference type="ARBA" id="ARBA00022833"/>
    </source>
</evidence>
<evidence type="ECO:0000256" key="1">
    <source>
        <dbReference type="ARBA" id="ARBA00001947"/>
    </source>
</evidence>
<evidence type="ECO:0000256" key="2">
    <source>
        <dbReference type="ARBA" id="ARBA00022723"/>
    </source>
</evidence>
<dbReference type="Pfam" id="PF24827">
    <property type="entry name" value="AstE_AspA_cat"/>
    <property type="match status" value="1"/>
</dbReference>
<keyword evidence="4" id="KW-0862">Zinc</keyword>
<keyword evidence="3" id="KW-0378">Hydrolase</keyword>
<evidence type="ECO:0000313" key="6">
    <source>
        <dbReference type="EMBL" id="MCP8937474.1"/>
    </source>
</evidence>
<dbReference type="InterPro" id="IPR055438">
    <property type="entry name" value="AstE_AspA_cat"/>
</dbReference>
<accession>A0ABT1L7N2</accession>
<dbReference type="Proteomes" id="UP001205890">
    <property type="component" value="Unassembled WGS sequence"/>
</dbReference>
<dbReference type="PIRSF" id="PIRSF039012">
    <property type="entry name" value="ASP"/>
    <property type="match status" value="1"/>
</dbReference>
<comment type="caution">
    <text evidence="6">The sequence shown here is derived from an EMBL/GenBank/DDBJ whole genome shotgun (WGS) entry which is preliminary data.</text>
</comment>
<proteinExistence type="predicted"/>
<evidence type="ECO:0000313" key="7">
    <source>
        <dbReference type="Proteomes" id="UP001205890"/>
    </source>
</evidence>
<dbReference type="RefSeq" id="WP_254738494.1">
    <property type="nucleotide sequence ID" value="NZ_JANCLU010000002.1"/>
</dbReference>
<dbReference type="EMBL" id="JANCLU010000002">
    <property type="protein sequence ID" value="MCP8937474.1"/>
    <property type="molecule type" value="Genomic_DNA"/>
</dbReference>
<dbReference type="PANTHER" id="PTHR37326:SF1">
    <property type="entry name" value="BLL3975 PROTEIN"/>
    <property type="match status" value="1"/>
</dbReference>
<evidence type="ECO:0000259" key="5">
    <source>
        <dbReference type="Pfam" id="PF24827"/>
    </source>
</evidence>
<feature type="domain" description="Succinylglutamate desuccinylase/Aspartoacylase catalytic" evidence="5">
    <location>
        <begin position="46"/>
        <end position="233"/>
    </location>
</feature>
<gene>
    <name evidence="6" type="ORF">NK718_03015</name>
</gene>
<reference evidence="6 7" key="1">
    <citation type="submission" date="2022-07" db="EMBL/GenBank/DDBJ databases">
        <authorList>
            <person name="Li W.-J."/>
            <person name="Deng Q.-Q."/>
        </authorList>
    </citation>
    <scope>NUCLEOTIDE SEQUENCE [LARGE SCALE GENOMIC DNA]</scope>
    <source>
        <strain evidence="6 7">SYSU M60028</strain>
    </source>
</reference>